<accession>A0A7C9QSG1</accession>
<dbReference type="RefSeq" id="WP_163675316.1">
    <property type="nucleotide sequence ID" value="NZ_JAAIYP010000026.1"/>
</dbReference>
<proteinExistence type="predicted"/>
<sequence>MDLFDDLAAGLYALAGDRPRRTEYRQVELYTKKKALSFADPAPRSPAVGLVARALWASSLLDMALESRCPEAQNKSGWQKYQSLPRKTPSEKVAGELFRMLRVVRAVAVHRHGHIEFDDGIVRVNGAIDLVALSLEITPAGLGLLEAAAAYYLESAGQPYPDAYVDAMMLQYLADIVAEVKRFADEDRILYQYKPAFFFNRHFRFDCDNPKIQIADGRIAFEVGALHRDPARTPIDFYVVYDRALYIVPVEALRDFALPLDELPRWRARLDDGLTLPAEFRQRFGREVNVPGLPMT</sequence>
<dbReference type="Proteomes" id="UP000480684">
    <property type="component" value="Unassembled WGS sequence"/>
</dbReference>
<name>A0A7C9QSG1_9PROT</name>
<keyword evidence="2" id="KW-1185">Reference proteome</keyword>
<gene>
    <name evidence="1" type="ORF">G4223_03960</name>
</gene>
<dbReference type="EMBL" id="JAAIYP010000026">
    <property type="protein sequence ID" value="NFV79262.1"/>
    <property type="molecule type" value="Genomic_DNA"/>
</dbReference>
<comment type="caution">
    <text evidence="1">The sequence shown here is derived from an EMBL/GenBank/DDBJ whole genome shotgun (WGS) entry which is preliminary data.</text>
</comment>
<dbReference type="AlphaFoldDB" id="A0A7C9QSG1"/>
<protein>
    <submittedName>
        <fullName evidence="1">Uncharacterized protein</fullName>
    </submittedName>
</protein>
<evidence type="ECO:0000313" key="2">
    <source>
        <dbReference type="Proteomes" id="UP000480684"/>
    </source>
</evidence>
<evidence type="ECO:0000313" key="1">
    <source>
        <dbReference type="EMBL" id="NFV79262.1"/>
    </source>
</evidence>
<reference evidence="1 2" key="1">
    <citation type="submission" date="2020-02" db="EMBL/GenBank/DDBJ databases">
        <authorList>
            <person name="Dziuba M."/>
            <person name="Kuznetsov B."/>
            <person name="Mardanov A."/>
            <person name="Ravin N."/>
            <person name="Grouzdev D."/>
        </authorList>
    </citation>
    <scope>NUCLEOTIDE SEQUENCE [LARGE SCALE GENOMIC DNA]</scope>
    <source>
        <strain evidence="1 2">SpK</strain>
    </source>
</reference>
<organism evidence="1 2">
    <name type="scientific">Magnetospirillum aberrantis SpK</name>
    <dbReference type="NCBI Taxonomy" id="908842"/>
    <lineage>
        <taxon>Bacteria</taxon>
        <taxon>Pseudomonadati</taxon>
        <taxon>Pseudomonadota</taxon>
        <taxon>Alphaproteobacteria</taxon>
        <taxon>Rhodospirillales</taxon>
        <taxon>Rhodospirillaceae</taxon>
        <taxon>Magnetospirillum</taxon>
    </lineage>
</organism>